<keyword evidence="2" id="KW-1185">Reference proteome</keyword>
<protein>
    <submittedName>
        <fullName evidence="1">Uncharacterized protein</fullName>
    </submittedName>
</protein>
<gene>
    <name evidence="1" type="ORF">THMIRHAT_08580</name>
</gene>
<reference evidence="2" key="1">
    <citation type="submission" date="2019-11" db="EMBL/GenBank/DDBJ databases">
        <title>Isolation and characterization of two novel species in the genus Thiomicrorhabdus.</title>
        <authorList>
            <person name="Mochizuki J."/>
            <person name="Kojima H."/>
            <person name="Fukui M."/>
        </authorList>
    </citation>
    <scope>NUCLEOTIDE SEQUENCE [LARGE SCALE GENOMIC DNA]</scope>
    <source>
        <strain evidence="2">AkT22</strain>
    </source>
</reference>
<dbReference type="KEGG" id="tzo:THMIRHAT_08580"/>
<dbReference type="AlphaFoldDB" id="A0A6F8PLX5"/>
<evidence type="ECO:0000313" key="2">
    <source>
        <dbReference type="Proteomes" id="UP000501466"/>
    </source>
</evidence>
<dbReference type="EMBL" id="AP021888">
    <property type="protein sequence ID" value="BBP43112.1"/>
    <property type="molecule type" value="Genomic_DNA"/>
</dbReference>
<evidence type="ECO:0000313" key="1">
    <source>
        <dbReference type="EMBL" id="BBP43112.1"/>
    </source>
</evidence>
<name>A0A6F8PLX5_9GAMM</name>
<proteinExistence type="predicted"/>
<organism evidence="1 2">
    <name type="scientific">Thiosulfativibrio zosterae</name>
    <dbReference type="NCBI Taxonomy" id="2675053"/>
    <lineage>
        <taxon>Bacteria</taxon>
        <taxon>Pseudomonadati</taxon>
        <taxon>Pseudomonadota</taxon>
        <taxon>Gammaproteobacteria</taxon>
        <taxon>Thiotrichales</taxon>
        <taxon>Piscirickettsiaceae</taxon>
        <taxon>Thiosulfativibrio</taxon>
    </lineage>
</organism>
<sequence length="165" mass="19582">MIESLIAPVSEWLIKKGQDKIKESAEFQNTRLAIRQAVVRELRLNRAFIDEVIKLKEDVTGLTLAMAEELEVSAFNKLEDSFMPIELFFDCERPALDEESSDGQFLNWASQLENEALWVERIYMRLRILRARWRCSKVPKNKSVQYVRWLIDTWLKQQTNRNRTF</sequence>
<accession>A0A6F8PLX5</accession>
<dbReference type="RefSeq" id="WP_173290944.1">
    <property type="nucleotide sequence ID" value="NZ_AP021888.1"/>
</dbReference>
<dbReference type="Proteomes" id="UP000501466">
    <property type="component" value="Chromosome"/>
</dbReference>